<protein>
    <submittedName>
        <fullName evidence="3">Transposase</fullName>
    </submittedName>
</protein>
<dbReference type="AlphaFoldDB" id="A0A0N4YFD7"/>
<proteinExistence type="predicted"/>
<keyword evidence="2" id="KW-1185">Reference proteome</keyword>
<name>A0A0N4YFD7_NIPBR</name>
<sequence>MDAVQQDREKTFRYLSIGIHLLSELQLYYTILRHIALSVNREYSFVDGLKASKDWVWNTIKGCGLRSRKVMYFKSTRNLRSCQVVNTQRMLLWLKGGNGKVSSFCDIDQCGITREVVSKRTLTPMGVKQVHLVVQRVASLSHSYAVVPVLYADGVCYRNQ</sequence>
<dbReference type="Proteomes" id="UP000271162">
    <property type="component" value="Unassembled WGS sequence"/>
</dbReference>
<dbReference type="WBParaSite" id="NBR_0001546601-mRNA-1">
    <property type="protein sequence ID" value="NBR_0001546601-mRNA-1"/>
    <property type="gene ID" value="NBR_0001546601"/>
</dbReference>
<gene>
    <name evidence="1" type="ORF">NBR_LOCUS15467</name>
</gene>
<organism evidence="3">
    <name type="scientific">Nippostrongylus brasiliensis</name>
    <name type="common">Rat hookworm</name>
    <dbReference type="NCBI Taxonomy" id="27835"/>
    <lineage>
        <taxon>Eukaryota</taxon>
        <taxon>Metazoa</taxon>
        <taxon>Ecdysozoa</taxon>
        <taxon>Nematoda</taxon>
        <taxon>Chromadorea</taxon>
        <taxon>Rhabditida</taxon>
        <taxon>Rhabditina</taxon>
        <taxon>Rhabditomorpha</taxon>
        <taxon>Strongyloidea</taxon>
        <taxon>Heligmosomidae</taxon>
        <taxon>Nippostrongylus</taxon>
    </lineage>
</organism>
<accession>A0A0N4YFD7</accession>
<evidence type="ECO:0000313" key="1">
    <source>
        <dbReference type="EMBL" id="VDL79061.1"/>
    </source>
</evidence>
<evidence type="ECO:0000313" key="2">
    <source>
        <dbReference type="Proteomes" id="UP000271162"/>
    </source>
</evidence>
<evidence type="ECO:0000313" key="3">
    <source>
        <dbReference type="WBParaSite" id="NBR_0001546601-mRNA-1"/>
    </source>
</evidence>
<reference evidence="3" key="1">
    <citation type="submission" date="2017-02" db="UniProtKB">
        <authorList>
            <consortium name="WormBaseParasite"/>
        </authorList>
    </citation>
    <scope>IDENTIFICATION</scope>
</reference>
<reference evidence="1 2" key="2">
    <citation type="submission" date="2018-11" db="EMBL/GenBank/DDBJ databases">
        <authorList>
            <consortium name="Pathogen Informatics"/>
        </authorList>
    </citation>
    <scope>NUCLEOTIDE SEQUENCE [LARGE SCALE GENOMIC DNA]</scope>
</reference>
<dbReference type="EMBL" id="UYSL01021749">
    <property type="protein sequence ID" value="VDL79061.1"/>
    <property type="molecule type" value="Genomic_DNA"/>
</dbReference>